<reference evidence="1 2" key="1">
    <citation type="journal article" date="2015" name="Proc. Natl. Acad. Sci. U.S.A.">
        <title>The resurrection genome of Boea hygrometrica: A blueprint for survival of dehydration.</title>
        <authorList>
            <person name="Xiao L."/>
            <person name="Yang G."/>
            <person name="Zhang L."/>
            <person name="Yang X."/>
            <person name="Zhao S."/>
            <person name="Ji Z."/>
            <person name="Zhou Q."/>
            <person name="Hu M."/>
            <person name="Wang Y."/>
            <person name="Chen M."/>
            <person name="Xu Y."/>
            <person name="Jin H."/>
            <person name="Xiao X."/>
            <person name="Hu G."/>
            <person name="Bao F."/>
            <person name="Hu Y."/>
            <person name="Wan P."/>
            <person name="Li L."/>
            <person name="Deng X."/>
            <person name="Kuang T."/>
            <person name="Xiang C."/>
            <person name="Zhu J.K."/>
            <person name="Oliver M.J."/>
            <person name="He Y."/>
        </authorList>
    </citation>
    <scope>NUCLEOTIDE SEQUENCE [LARGE SCALE GENOMIC DNA]</scope>
    <source>
        <strain evidence="2">cv. XS01</strain>
    </source>
</reference>
<accession>A0A2Z7CVN4</accession>
<name>A0A2Z7CVN4_9LAMI</name>
<dbReference type="EMBL" id="KQ993817">
    <property type="protein sequence ID" value="KZV48744.1"/>
    <property type="molecule type" value="Genomic_DNA"/>
</dbReference>
<organism evidence="1 2">
    <name type="scientific">Dorcoceras hygrometricum</name>
    <dbReference type="NCBI Taxonomy" id="472368"/>
    <lineage>
        <taxon>Eukaryota</taxon>
        <taxon>Viridiplantae</taxon>
        <taxon>Streptophyta</taxon>
        <taxon>Embryophyta</taxon>
        <taxon>Tracheophyta</taxon>
        <taxon>Spermatophyta</taxon>
        <taxon>Magnoliopsida</taxon>
        <taxon>eudicotyledons</taxon>
        <taxon>Gunneridae</taxon>
        <taxon>Pentapetalae</taxon>
        <taxon>asterids</taxon>
        <taxon>lamiids</taxon>
        <taxon>Lamiales</taxon>
        <taxon>Gesneriaceae</taxon>
        <taxon>Didymocarpoideae</taxon>
        <taxon>Trichosporeae</taxon>
        <taxon>Loxocarpinae</taxon>
        <taxon>Dorcoceras</taxon>
    </lineage>
</organism>
<evidence type="ECO:0000313" key="1">
    <source>
        <dbReference type="EMBL" id="KZV48744.1"/>
    </source>
</evidence>
<keyword evidence="2" id="KW-1185">Reference proteome</keyword>
<dbReference type="AlphaFoldDB" id="A0A2Z7CVN4"/>
<evidence type="ECO:0000313" key="2">
    <source>
        <dbReference type="Proteomes" id="UP000250235"/>
    </source>
</evidence>
<gene>
    <name evidence="1" type="ORF">F511_18830</name>
</gene>
<proteinExistence type="predicted"/>
<sequence>MKKTVKLRMDSARETYALNSATTAAEAAAVIGGGIICGAIPPELYGFSTLFEHLIDKMYDSEVTLGNWTPPSAGIGADAIRSELHDQIGAAAI</sequence>
<dbReference type="Proteomes" id="UP000250235">
    <property type="component" value="Unassembled WGS sequence"/>
</dbReference>
<protein>
    <submittedName>
        <fullName evidence="1">Uncharacterized protein</fullName>
    </submittedName>
</protein>